<organism evidence="2 3">
    <name type="scientific">Pseudidiomarina andamanensis</name>
    <dbReference type="NCBI Taxonomy" id="1940690"/>
    <lineage>
        <taxon>Bacteria</taxon>
        <taxon>Pseudomonadati</taxon>
        <taxon>Pseudomonadota</taxon>
        <taxon>Gammaproteobacteria</taxon>
        <taxon>Alteromonadales</taxon>
        <taxon>Idiomarinaceae</taxon>
        <taxon>Pseudidiomarina</taxon>
    </lineage>
</organism>
<evidence type="ECO:0000313" key="3">
    <source>
        <dbReference type="Proteomes" id="UP000427820"/>
    </source>
</evidence>
<dbReference type="RefSeq" id="WP_156266357.1">
    <property type="nucleotide sequence ID" value="NZ_CP032551.1"/>
</dbReference>
<dbReference type="Proteomes" id="UP000427820">
    <property type="component" value="Chromosome"/>
</dbReference>
<protein>
    <submittedName>
        <fullName evidence="2">DUF3080 family protein</fullName>
    </submittedName>
</protein>
<dbReference type="InterPro" id="IPR021431">
    <property type="entry name" value="DUF3080"/>
</dbReference>
<feature type="chain" id="PRO_5041711930" evidence="1">
    <location>
        <begin position="29"/>
        <end position="355"/>
    </location>
</feature>
<dbReference type="AlphaFoldDB" id="A0AA92IM13"/>
<dbReference type="Pfam" id="PF11279">
    <property type="entry name" value="DUF3080"/>
    <property type="match status" value="1"/>
</dbReference>
<sequence>MTQIVTLKQRIGYAATASLTIIALLALAACSPAPSGLSQLHDYQQRVANTLARDAISYQPQPPQQIPATRELRLTIPQLQISLLDSMRLDACRAGTLIAERNSSLGRLTSGVMRYYHDRQLLDALYDCAEQLKTSEPELAQRVLEQAKAKQTMMPLLRMQAIISDDSLSNALSTADRALPAAEGANFAPILQALNVVLKVLNNESELPAENQLEQALEALDKSPYLGQLWRALFDNQQYLQQLNPLVLNISAEAGCLSKGVPERARVLRQVFIARFSGPVQQHISALVRHAQQLDDYFEALYAGSELLQTQPALVTWNDYLQHLATLDDQLVTETRNHVEYWQQLFTDCEFTPGA</sequence>
<evidence type="ECO:0000313" key="2">
    <source>
        <dbReference type="EMBL" id="QGT95342.1"/>
    </source>
</evidence>
<proteinExistence type="predicted"/>
<dbReference type="EMBL" id="CP032551">
    <property type="protein sequence ID" value="QGT95342.1"/>
    <property type="molecule type" value="Genomic_DNA"/>
</dbReference>
<name>A0AA92IM13_9GAMM</name>
<keyword evidence="3" id="KW-1185">Reference proteome</keyword>
<evidence type="ECO:0000256" key="1">
    <source>
        <dbReference type="SAM" id="SignalP"/>
    </source>
</evidence>
<feature type="signal peptide" evidence="1">
    <location>
        <begin position="1"/>
        <end position="28"/>
    </location>
</feature>
<gene>
    <name evidence="2" type="ORF">D3795_03725</name>
</gene>
<dbReference type="KEGG" id="panm:D3795_03725"/>
<reference evidence="2 3" key="1">
    <citation type="submission" date="2018-09" db="EMBL/GenBank/DDBJ databases">
        <title>Whole genome sequencing of Idiomarina andamanensis W-5T (LMG 29773T= JCM 31645T).</title>
        <authorList>
            <person name="Das S.K."/>
        </authorList>
    </citation>
    <scope>NUCLEOTIDE SEQUENCE [LARGE SCALE GENOMIC DNA]</scope>
    <source>
        <strain evidence="2 3">W-5T</strain>
    </source>
</reference>
<accession>A0AA92IM13</accession>
<keyword evidence="1" id="KW-0732">Signal</keyword>